<dbReference type="InterPro" id="IPR015424">
    <property type="entry name" value="PyrdxlP-dep_Trfase"/>
</dbReference>
<evidence type="ECO:0000313" key="6">
    <source>
        <dbReference type="EMBL" id="TMI88028.1"/>
    </source>
</evidence>
<dbReference type="InterPro" id="IPR049704">
    <property type="entry name" value="Aminotrans_3_PPA_site"/>
</dbReference>
<dbReference type="Proteomes" id="UP000318509">
    <property type="component" value="Unassembled WGS sequence"/>
</dbReference>
<dbReference type="Gene3D" id="3.90.1150.10">
    <property type="entry name" value="Aspartate Aminotransferase, domain 1"/>
    <property type="match status" value="1"/>
</dbReference>
<proteinExistence type="inferred from homology"/>
<comment type="similarity">
    <text evidence="1 5">Belongs to the class-III pyridoxal-phosphate-dependent aminotransferase family.</text>
</comment>
<keyword evidence="2 6" id="KW-0032">Aminotransferase</keyword>
<dbReference type="Gene3D" id="3.40.640.10">
    <property type="entry name" value="Type I PLP-dependent aspartate aminotransferase-like (Major domain)"/>
    <property type="match status" value="1"/>
</dbReference>
<dbReference type="CDD" id="cd00610">
    <property type="entry name" value="OAT_like"/>
    <property type="match status" value="1"/>
</dbReference>
<evidence type="ECO:0000256" key="3">
    <source>
        <dbReference type="ARBA" id="ARBA00022679"/>
    </source>
</evidence>
<evidence type="ECO:0000256" key="5">
    <source>
        <dbReference type="RuleBase" id="RU003560"/>
    </source>
</evidence>
<protein>
    <submittedName>
        <fullName evidence="6">Aspartate aminotransferase family protein</fullName>
    </submittedName>
</protein>
<dbReference type="GO" id="GO:0030170">
    <property type="term" value="F:pyridoxal phosphate binding"/>
    <property type="evidence" value="ECO:0007669"/>
    <property type="project" value="InterPro"/>
</dbReference>
<gene>
    <name evidence="6" type="ORF">E6H00_13775</name>
</gene>
<evidence type="ECO:0000256" key="2">
    <source>
        <dbReference type="ARBA" id="ARBA00022576"/>
    </source>
</evidence>
<dbReference type="InterPro" id="IPR015421">
    <property type="entry name" value="PyrdxlP-dep_Trfase_major"/>
</dbReference>
<evidence type="ECO:0000313" key="7">
    <source>
        <dbReference type="Proteomes" id="UP000318509"/>
    </source>
</evidence>
<dbReference type="InterPro" id="IPR015422">
    <property type="entry name" value="PyrdxlP-dep_Trfase_small"/>
</dbReference>
<dbReference type="AlphaFoldDB" id="A0A537JWV0"/>
<dbReference type="PANTHER" id="PTHR43094:SF1">
    <property type="entry name" value="AMINOTRANSFERASE CLASS-III"/>
    <property type="match status" value="1"/>
</dbReference>
<dbReference type="EMBL" id="VBAK01000146">
    <property type="protein sequence ID" value="TMI88028.1"/>
    <property type="molecule type" value="Genomic_DNA"/>
</dbReference>
<comment type="caution">
    <text evidence="6">The sequence shown here is derived from an EMBL/GenBank/DDBJ whole genome shotgun (WGS) entry which is preliminary data.</text>
</comment>
<dbReference type="SUPFAM" id="SSF53383">
    <property type="entry name" value="PLP-dependent transferases"/>
    <property type="match status" value="1"/>
</dbReference>
<keyword evidence="3 6" id="KW-0808">Transferase</keyword>
<keyword evidence="4 5" id="KW-0663">Pyridoxal phosphate</keyword>
<sequence>MRETIKAPELTPVEQQALEHVWIHTARWLDLAERDGLRVIIRGEGCRLIDAQGRTYLDGISGLYLVNVGHGRAEIGEAMARQARELAYASSATYTSLPAVQLADVLSGITPGDLNRIFLCSGGSEAVESAMKIAKQIQVMRGFPKRYKVIARLGGYHGSTFGAMSITSSRNEAYFGPFMPGVSFVPSPNRYRPTFGLQGEAEDLRCADAVEQEIVAQGPEYVAAVIGEPVSVSNNNHVPSPKYWKRLREICDKHGVLLIMDEVINGFGRTGRMFAAEHFGVVPDLMTMAKGLSSGYAPIAAVAVSDRAFEEFKRKDVGLAHLLTFGGQAVACAAALKNIEILQRENLAQRSAERGDYLLRRLESLRAHPTVGDVRGLGLLCAVELVQDKRTKEPFGWGPPAANHPFSRRLMALMTERGLLSRVFMSIQVAPPLVVSNEEIDRIVSIIDESLAVAEREFEFA</sequence>
<name>A0A537JWV0_9BACT</name>
<dbReference type="PANTHER" id="PTHR43094">
    <property type="entry name" value="AMINOTRANSFERASE"/>
    <property type="match status" value="1"/>
</dbReference>
<reference evidence="6 7" key="1">
    <citation type="journal article" date="2019" name="Nat. Microbiol.">
        <title>Mediterranean grassland soil C-N compound turnover is dependent on rainfall and depth, and is mediated by genomically divergent microorganisms.</title>
        <authorList>
            <person name="Diamond S."/>
            <person name="Andeer P.F."/>
            <person name="Li Z."/>
            <person name="Crits-Christoph A."/>
            <person name="Burstein D."/>
            <person name="Anantharaman K."/>
            <person name="Lane K.R."/>
            <person name="Thomas B.C."/>
            <person name="Pan C."/>
            <person name="Northen T.R."/>
            <person name="Banfield J.F."/>
        </authorList>
    </citation>
    <scope>NUCLEOTIDE SEQUENCE [LARGE SCALE GENOMIC DNA]</scope>
    <source>
        <strain evidence="6">NP_3</strain>
    </source>
</reference>
<dbReference type="PROSITE" id="PS00600">
    <property type="entry name" value="AA_TRANSFER_CLASS_3"/>
    <property type="match status" value="1"/>
</dbReference>
<dbReference type="FunFam" id="3.40.640.10:FF:000014">
    <property type="entry name" value="Adenosylmethionine-8-amino-7-oxononanoate aminotransferase, probable"/>
    <property type="match status" value="1"/>
</dbReference>
<dbReference type="GO" id="GO:0008483">
    <property type="term" value="F:transaminase activity"/>
    <property type="evidence" value="ECO:0007669"/>
    <property type="project" value="UniProtKB-KW"/>
</dbReference>
<evidence type="ECO:0000256" key="1">
    <source>
        <dbReference type="ARBA" id="ARBA00008954"/>
    </source>
</evidence>
<accession>A0A537JWV0</accession>
<organism evidence="6 7">
    <name type="scientific">Candidatus Segetimicrobium genomatis</name>
    <dbReference type="NCBI Taxonomy" id="2569760"/>
    <lineage>
        <taxon>Bacteria</taxon>
        <taxon>Bacillati</taxon>
        <taxon>Candidatus Sysuimicrobiota</taxon>
        <taxon>Candidatus Sysuimicrobiia</taxon>
        <taxon>Candidatus Sysuimicrobiales</taxon>
        <taxon>Candidatus Segetimicrobiaceae</taxon>
        <taxon>Candidatus Segetimicrobium</taxon>
    </lineage>
</organism>
<dbReference type="InterPro" id="IPR005814">
    <property type="entry name" value="Aminotrans_3"/>
</dbReference>
<evidence type="ECO:0000256" key="4">
    <source>
        <dbReference type="ARBA" id="ARBA00022898"/>
    </source>
</evidence>
<dbReference type="Pfam" id="PF00202">
    <property type="entry name" value="Aminotran_3"/>
    <property type="match status" value="1"/>
</dbReference>